<reference evidence="2" key="1">
    <citation type="submission" date="2021-11" db="EMBL/GenBank/DDBJ databases">
        <title>A Novel Adlercreutzia Species, isolated from a Allomyrina dichotoma larva feces.</title>
        <authorList>
            <person name="Suh M.K."/>
        </authorList>
    </citation>
    <scope>NUCLEOTIDE SEQUENCE</scope>
    <source>
        <strain evidence="2">JBNU-10</strain>
    </source>
</reference>
<gene>
    <name evidence="2" type="ORF">LPT13_05270</name>
</gene>
<evidence type="ECO:0000313" key="3">
    <source>
        <dbReference type="Proteomes" id="UP001430755"/>
    </source>
</evidence>
<dbReference type="SUPFAM" id="SSF53448">
    <property type="entry name" value="Nucleotide-diphospho-sugar transferases"/>
    <property type="match status" value="1"/>
</dbReference>
<dbReference type="RefSeq" id="WP_242164326.1">
    <property type="nucleotide sequence ID" value="NZ_JAJMLW010000002.1"/>
</dbReference>
<dbReference type="PANTHER" id="PTHR22916">
    <property type="entry name" value="GLYCOSYLTRANSFERASE"/>
    <property type="match status" value="1"/>
</dbReference>
<keyword evidence="3" id="KW-1185">Reference proteome</keyword>
<dbReference type="Pfam" id="PF00535">
    <property type="entry name" value="Glycos_transf_2"/>
    <property type="match status" value="1"/>
</dbReference>
<dbReference type="CDD" id="cd00761">
    <property type="entry name" value="Glyco_tranf_GTA_type"/>
    <property type="match status" value="1"/>
</dbReference>
<accession>A0ABS9WFY1</accession>
<sequence>MPLLSVVIPVYGVEDYLALSVASVRRQTLSDIEIICVNDGSPDGSRDVLALLESVDSRVVVIDKPNGGPSSARNVGMKYATGDYVCSLDADDLMDERACETIAAAFDHTDADVVVFGGEAYPSFRGYPWLDRVLSPRAAEYEGFDPKMLFEEETHPFAWRVAFRRSLLGEFGLAYDERLSNGEDEVFLFSLYPRSRRTVLLADKLVKYRIQREGSLMDQYFRSDIGQVGDHLFTVELIFDDWAKGGFVERWPQELFDWSAEFLLLDLAKLPEPHRTEAAARLRDLWANAFGEEGSRRLAALSRFHVLARPIAFAGVPPSGGRLAKIRYYLSRLTLARLAKVLHERLLGRVGPSVDAADRDSWEKEDAGRRREALESLRAEAGEGQGRCL</sequence>
<dbReference type="Gene3D" id="3.90.550.10">
    <property type="entry name" value="Spore Coat Polysaccharide Biosynthesis Protein SpsA, Chain A"/>
    <property type="match status" value="1"/>
</dbReference>
<dbReference type="InterPro" id="IPR001173">
    <property type="entry name" value="Glyco_trans_2-like"/>
</dbReference>
<proteinExistence type="predicted"/>
<dbReference type="InterPro" id="IPR029044">
    <property type="entry name" value="Nucleotide-diphossugar_trans"/>
</dbReference>
<name>A0ABS9WFY1_9ACTN</name>
<dbReference type="Proteomes" id="UP001430755">
    <property type="component" value="Unassembled WGS sequence"/>
</dbReference>
<comment type="caution">
    <text evidence="2">The sequence shown here is derived from an EMBL/GenBank/DDBJ whole genome shotgun (WGS) entry which is preliminary data.</text>
</comment>
<dbReference type="PANTHER" id="PTHR22916:SF3">
    <property type="entry name" value="UDP-GLCNAC:BETAGAL BETA-1,3-N-ACETYLGLUCOSAMINYLTRANSFERASE-LIKE PROTEIN 1"/>
    <property type="match status" value="1"/>
</dbReference>
<feature type="domain" description="Glycosyltransferase 2-like" evidence="1">
    <location>
        <begin position="5"/>
        <end position="168"/>
    </location>
</feature>
<evidence type="ECO:0000313" key="2">
    <source>
        <dbReference type="EMBL" id="MCI2241765.1"/>
    </source>
</evidence>
<organism evidence="2 3">
    <name type="scientific">Adlercreutzia faecimuris</name>
    <dbReference type="NCBI Taxonomy" id="2897341"/>
    <lineage>
        <taxon>Bacteria</taxon>
        <taxon>Bacillati</taxon>
        <taxon>Actinomycetota</taxon>
        <taxon>Coriobacteriia</taxon>
        <taxon>Eggerthellales</taxon>
        <taxon>Eggerthellaceae</taxon>
        <taxon>Adlercreutzia</taxon>
    </lineage>
</organism>
<evidence type="ECO:0000259" key="1">
    <source>
        <dbReference type="Pfam" id="PF00535"/>
    </source>
</evidence>
<dbReference type="EMBL" id="JAJMLW010000002">
    <property type="protein sequence ID" value="MCI2241765.1"/>
    <property type="molecule type" value="Genomic_DNA"/>
</dbReference>
<protein>
    <submittedName>
        <fullName evidence="2">Glycosyltransferase</fullName>
    </submittedName>
</protein>